<gene>
    <name evidence="9" type="primary">cas2</name>
    <name evidence="10" type="ORF">AALO17_01340</name>
</gene>
<organism evidence="10 11">
    <name type="scientific">Faecalibaculum rodentium</name>
    <dbReference type="NCBI Taxonomy" id="1702221"/>
    <lineage>
        <taxon>Bacteria</taxon>
        <taxon>Bacillati</taxon>
        <taxon>Bacillota</taxon>
        <taxon>Erysipelotrichia</taxon>
        <taxon>Erysipelotrichales</taxon>
        <taxon>Erysipelotrichaceae</taxon>
        <taxon>Faecalibaculum</taxon>
    </lineage>
</organism>
<dbReference type="RefSeq" id="WP_067554201.1">
    <property type="nucleotide sequence ID" value="NZ_CAMTMS010000016.1"/>
</dbReference>
<evidence type="ECO:0000256" key="5">
    <source>
        <dbReference type="ARBA" id="ARBA00022759"/>
    </source>
</evidence>
<evidence type="ECO:0000256" key="6">
    <source>
        <dbReference type="ARBA" id="ARBA00022801"/>
    </source>
</evidence>
<name>A0A140DRJ1_9FIRM</name>
<dbReference type="GO" id="GO:0046872">
    <property type="term" value="F:metal ion binding"/>
    <property type="evidence" value="ECO:0007669"/>
    <property type="project" value="UniProtKB-UniRule"/>
</dbReference>
<dbReference type="GO" id="GO:0051607">
    <property type="term" value="P:defense response to virus"/>
    <property type="evidence" value="ECO:0007669"/>
    <property type="project" value="UniProtKB-UniRule"/>
</dbReference>
<keyword evidence="8 9" id="KW-0051">Antiviral defense</keyword>
<dbReference type="Gene3D" id="3.30.70.240">
    <property type="match status" value="1"/>
</dbReference>
<dbReference type="InterPro" id="IPR021127">
    <property type="entry name" value="CRISPR_associated_Cas2"/>
</dbReference>
<dbReference type="NCBIfam" id="TIGR01573">
    <property type="entry name" value="cas2"/>
    <property type="match status" value="1"/>
</dbReference>
<keyword evidence="11" id="KW-1185">Reference proteome</keyword>
<feature type="binding site" evidence="9">
    <location>
        <position position="8"/>
    </location>
    <ligand>
        <name>Mg(2+)</name>
        <dbReference type="ChEBI" id="CHEBI:18420"/>
        <note>catalytic</note>
    </ligand>
</feature>
<dbReference type="SUPFAM" id="SSF143430">
    <property type="entry name" value="TTP0101/SSO1404-like"/>
    <property type="match status" value="1"/>
</dbReference>
<dbReference type="EC" id="3.1.-.-" evidence="9"/>
<dbReference type="HAMAP" id="MF_01471">
    <property type="entry name" value="Cas2"/>
    <property type="match status" value="1"/>
</dbReference>
<accession>A0A140DRJ1</accession>
<comment type="similarity">
    <text evidence="2 9">Belongs to the CRISPR-associated endoribonuclease Cas2 protein family.</text>
</comment>
<dbReference type="GO" id="GO:0043571">
    <property type="term" value="P:maintenance of CRISPR repeat elements"/>
    <property type="evidence" value="ECO:0007669"/>
    <property type="project" value="UniProtKB-UniRule"/>
</dbReference>
<dbReference type="CDD" id="cd09725">
    <property type="entry name" value="Cas2_I_II_III"/>
    <property type="match status" value="1"/>
</dbReference>
<comment type="subunit">
    <text evidence="9">Homodimer, forms a heterotetramer with a Cas1 homodimer.</text>
</comment>
<evidence type="ECO:0000256" key="7">
    <source>
        <dbReference type="ARBA" id="ARBA00022842"/>
    </source>
</evidence>
<evidence type="ECO:0000256" key="1">
    <source>
        <dbReference type="ARBA" id="ARBA00001946"/>
    </source>
</evidence>
<dbReference type="GO" id="GO:0016787">
    <property type="term" value="F:hydrolase activity"/>
    <property type="evidence" value="ECO:0007669"/>
    <property type="project" value="UniProtKB-KW"/>
</dbReference>
<dbReference type="Proteomes" id="UP000069771">
    <property type="component" value="Chromosome"/>
</dbReference>
<keyword evidence="3 9" id="KW-0540">Nuclease</keyword>
<reference evidence="10 11" key="1">
    <citation type="journal article" date="2016" name="Gut Pathog.">
        <title>Whole genome sequencing of "Faecalibaculum rodentium" ALO17, isolated from C57BL/6J laboratory mouse feces.</title>
        <authorList>
            <person name="Lim S."/>
            <person name="Chang D.H."/>
            <person name="Ahn S."/>
            <person name="Kim B.C."/>
        </authorList>
    </citation>
    <scope>NUCLEOTIDE SEQUENCE [LARGE SCALE GENOMIC DNA]</scope>
    <source>
        <strain evidence="10 11">Alo17</strain>
    </source>
</reference>
<dbReference type="GeneID" id="78477053"/>
<dbReference type="KEGG" id="fro:AALO17_01340"/>
<dbReference type="Pfam" id="PF09827">
    <property type="entry name" value="CRISPR_Cas2"/>
    <property type="match status" value="1"/>
</dbReference>
<dbReference type="STRING" id="1702221.AALO17_01340"/>
<evidence type="ECO:0000256" key="3">
    <source>
        <dbReference type="ARBA" id="ARBA00022722"/>
    </source>
</evidence>
<dbReference type="GO" id="GO:0004521">
    <property type="term" value="F:RNA endonuclease activity"/>
    <property type="evidence" value="ECO:0007669"/>
    <property type="project" value="InterPro"/>
</dbReference>
<keyword evidence="6 9" id="KW-0378">Hydrolase</keyword>
<proteinExistence type="inferred from homology"/>
<evidence type="ECO:0000313" key="10">
    <source>
        <dbReference type="EMBL" id="AMK53268.1"/>
    </source>
</evidence>
<evidence type="ECO:0000313" key="11">
    <source>
        <dbReference type="Proteomes" id="UP000069771"/>
    </source>
</evidence>
<evidence type="ECO:0000256" key="8">
    <source>
        <dbReference type="ARBA" id="ARBA00023118"/>
    </source>
</evidence>
<keyword evidence="5 9" id="KW-0255">Endonuclease</keyword>
<comment type="cofactor">
    <cofactor evidence="1 9">
        <name>Mg(2+)</name>
        <dbReference type="ChEBI" id="CHEBI:18420"/>
    </cofactor>
</comment>
<dbReference type="PANTHER" id="PTHR34405">
    <property type="entry name" value="CRISPR-ASSOCIATED ENDORIBONUCLEASE CAS2"/>
    <property type="match status" value="1"/>
</dbReference>
<evidence type="ECO:0000256" key="4">
    <source>
        <dbReference type="ARBA" id="ARBA00022723"/>
    </source>
</evidence>
<comment type="function">
    <text evidence="9">CRISPR (clustered regularly interspaced short palindromic repeat), is an adaptive immune system that provides protection against mobile genetic elements (viruses, transposable elements and conjugative plasmids). CRISPR clusters contain sequences complementary to antecedent mobile elements and target invading nucleic acids. CRISPR clusters are transcribed and processed into CRISPR RNA (crRNA). Functions as a ssRNA-specific endoribonuclease. Involved in the integration of spacer DNA into the CRISPR cassette.</text>
</comment>
<dbReference type="EMBL" id="CP011391">
    <property type="protein sequence ID" value="AMK53268.1"/>
    <property type="molecule type" value="Genomic_DNA"/>
</dbReference>
<evidence type="ECO:0000256" key="2">
    <source>
        <dbReference type="ARBA" id="ARBA00009959"/>
    </source>
</evidence>
<keyword evidence="4 9" id="KW-0479">Metal-binding</keyword>
<dbReference type="AlphaFoldDB" id="A0A140DRJ1"/>
<sequence>MNVICVYDVDSAKCVKLMKVLRRYLFHVQDSVFQGVLTPKQFRVLQNELKELTSEKDSVIFYFTYNDKDLNTTSYGRAPEDRTIIM</sequence>
<dbReference type="OrthoDB" id="279819at2"/>
<dbReference type="InterPro" id="IPR019199">
    <property type="entry name" value="Virulence_VapD/CRISPR_Cas2"/>
</dbReference>
<protein>
    <recommendedName>
        <fullName evidence="9">CRISPR-associated endoribonuclease Cas2</fullName>
        <ecNumber evidence="9">3.1.-.-</ecNumber>
    </recommendedName>
</protein>
<evidence type="ECO:0000256" key="9">
    <source>
        <dbReference type="HAMAP-Rule" id="MF_01471"/>
    </source>
</evidence>
<keyword evidence="7 9" id="KW-0460">Magnesium</keyword>